<dbReference type="InterPro" id="IPR004821">
    <property type="entry name" value="Cyt_trans-like"/>
</dbReference>
<dbReference type="AlphaFoldDB" id="A0A0J8GEU9"/>
<reference evidence="5 6" key="1">
    <citation type="journal article" date="2015" name="Genome Biol. Evol.">
        <title>Comparative Genomics of Listeria Sensu Lato: Genus-Wide Differences in Evolutionary Dynamics and the Progressive Gain of Complex, Potentially Pathogenicity-Related Traits through Lateral Gene Transfer.</title>
        <authorList>
            <person name="Chiara M."/>
            <person name="Caruso M."/>
            <person name="D'Erchia A.M."/>
            <person name="Manzari C."/>
            <person name="Fraccalvieri R."/>
            <person name="Goffredo E."/>
            <person name="Latorre L."/>
            <person name="Miccolupo A."/>
            <person name="Padalino I."/>
            <person name="Santagada G."/>
            <person name="Chiocco D."/>
            <person name="Pesole G."/>
            <person name="Horner D.S."/>
            <person name="Parisi A."/>
        </authorList>
    </citation>
    <scope>NUCLEOTIDE SEQUENCE [LARGE SCALE GENOMIC DNA]</scope>
    <source>
        <strain evidence="5 6">1991</strain>
    </source>
</reference>
<evidence type="ECO:0000256" key="3">
    <source>
        <dbReference type="NCBIfam" id="TIGR01518"/>
    </source>
</evidence>
<evidence type="ECO:0000256" key="2">
    <source>
        <dbReference type="ARBA" id="ARBA00022695"/>
    </source>
</evidence>
<keyword evidence="6" id="KW-1185">Reference proteome</keyword>
<dbReference type="GO" id="GO:0046872">
    <property type="term" value="F:metal ion binding"/>
    <property type="evidence" value="ECO:0007669"/>
    <property type="project" value="InterPro"/>
</dbReference>
<dbReference type="InterPro" id="IPR006409">
    <property type="entry name" value="G3P_cytidylTrfase"/>
</dbReference>
<proteinExistence type="predicted"/>
<dbReference type="NCBIfam" id="TIGR01518">
    <property type="entry name" value="g3p_cytidyltrns"/>
    <property type="match status" value="1"/>
</dbReference>
<evidence type="ECO:0000259" key="4">
    <source>
        <dbReference type="Pfam" id="PF01467"/>
    </source>
</evidence>
<organism evidence="5 6">
    <name type="scientific">Listeria fleischmannii 1991</name>
    <dbReference type="NCBI Taxonomy" id="1430899"/>
    <lineage>
        <taxon>Bacteria</taxon>
        <taxon>Bacillati</taxon>
        <taxon>Bacillota</taxon>
        <taxon>Bacilli</taxon>
        <taxon>Bacillales</taxon>
        <taxon>Listeriaceae</taxon>
        <taxon>Listeria</taxon>
    </lineage>
</organism>
<dbReference type="GO" id="GO:0005737">
    <property type="term" value="C:cytoplasm"/>
    <property type="evidence" value="ECO:0007669"/>
    <property type="project" value="InterPro"/>
</dbReference>
<dbReference type="InterPro" id="IPR050385">
    <property type="entry name" value="Archaeal_FAD_synthase"/>
</dbReference>
<feature type="domain" description="Cytidyltransferase-like" evidence="4">
    <location>
        <begin position="5"/>
        <end position="123"/>
    </location>
</feature>
<comment type="caution">
    <text evidence="5">The sequence shown here is derived from an EMBL/GenBank/DDBJ whole genome shotgun (WGS) entry which is preliminary data.</text>
</comment>
<evidence type="ECO:0000313" key="6">
    <source>
        <dbReference type="Proteomes" id="UP000052258"/>
    </source>
</evidence>
<dbReference type="PANTHER" id="PTHR43793:SF1">
    <property type="entry name" value="FAD SYNTHASE"/>
    <property type="match status" value="1"/>
</dbReference>
<evidence type="ECO:0000313" key="5">
    <source>
        <dbReference type="EMBL" id="KMT61185.1"/>
    </source>
</evidence>
<accession>A0A0J8GEU9</accession>
<dbReference type="Proteomes" id="UP000052258">
    <property type="component" value="Unassembled WGS sequence"/>
</dbReference>
<dbReference type="PATRIC" id="fig|1430899.3.peg.254"/>
<keyword evidence="1 5" id="KW-0808">Transferase</keyword>
<dbReference type="RefSeq" id="WP_007472738.1">
    <property type="nucleotide sequence ID" value="NZ_KQ130610.1"/>
</dbReference>
<dbReference type="EMBL" id="AZHO01000004">
    <property type="protein sequence ID" value="KMT61185.1"/>
    <property type="molecule type" value="Genomic_DNA"/>
</dbReference>
<dbReference type="InterPro" id="IPR014729">
    <property type="entry name" value="Rossmann-like_a/b/a_fold"/>
</dbReference>
<dbReference type="NCBIfam" id="TIGR00125">
    <property type="entry name" value="cyt_tran_rel"/>
    <property type="match status" value="1"/>
</dbReference>
<dbReference type="Pfam" id="PF01467">
    <property type="entry name" value="CTP_transf_like"/>
    <property type="match status" value="1"/>
</dbReference>
<name>A0A0J8GEU9_9LIST</name>
<dbReference type="Gene3D" id="3.40.50.620">
    <property type="entry name" value="HUPs"/>
    <property type="match status" value="1"/>
</dbReference>
<dbReference type="GO" id="GO:0047348">
    <property type="term" value="F:glycerol-3-phosphate cytidylyltransferase activity"/>
    <property type="evidence" value="ECO:0007669"/>
    <property type="project" value="UniProtKB-UniRule"/>
</dbReference>
<evidence type="ECO:0000256" key="1">
    <source>
        <dbReference type="ARBA" id="ARBA00022679"/>
    </source>
</evidence>
<dbReference type="OrthoDB" id="9802794at2"/>
<dbReference type="EC" id="2.7.7.39" evidence="3"/>
<sequence>MKKVITYGTFDLLHWGHIELLKRAKALGDYLIVAVSTDEFNALKHKEAYHSYPHRKLILEAIRYVDEVIPEKTWEQKINDVKTHDVDIFVMGDDWRGEFDFLKDYCEVIYLPRTTGISTTQIKDDLS</sequence>
<gene>
    <name evidence="5" type="ORF">X560_0252</name>
</gene>
<dbReference type="CDD" id="cd02171">
    <property type="entry name" value="G3P_Cytidylyltransferase"/>
    <property type="match status" value="1"/>
</dbReference>
<dbReference type="SUPFAM" id="SSF52374">
    <property type="entry name" value="Nucleotidylyl transferase"/>
    <property type="match status" value="1"/>
</dbReference>
<protein>
    <recommendedName>
        <fullName evidence="3">Glycerol-3-phosphate cytidylyltransferase</fullName>
        <ecNumber evidence="3">2.7.7.39</ecNumber>
    </recommendedName>
</protein>
<keyword evidence="2 5" id="KW-0548">Nucleotidyltransferase</keyword>
<dbReference type="PANTHER" id="PTHR43793">
    <property type="entry name" value="FAD SYNTHASE"/>
    <property type="match status" value="1"/>
</dbReference>
<dbReference type="GO" id="GO:0019350">
    <property type="term" value="P:teichoic acid biosynthetic process"/>
    <property type="evidence" value="ECO:0007669"/>
    <property type="project" value="InterPro"/>
</dbReference>